<evidence type="ECO:0000256" key="1">
    <source>
        <dbReference type="ARBA" id="ARBA00023002"/>
    </source>
</evidence>
<keyword evidence="1" id="KW-0560">Oxidoreductase</keyword>
<dbReference type="AlphaFoldDB" id="A0A4P6V615"/>
<dbReference type="EMBL" id="CP036532">
    <property type="protein sequence ID" value="QBK31990.1"/>
    <property type="molecule type" value="Genomic_DNA"/>
</dbReference>
<dbReference type="GeneID" id="90768845"/>
<dbReference type="SUPFAM" id="SSF50475">
    <property type="entry name" value="FMN-binding split barrel"/>
    <property type="match status" value="1"/>
</dbReference>
<organism evidence="3 4">
    <name type="scientific">Roseitalea porphyridii</name>
    <dbReference type="NCBI Taxonomy" id="1852022"/>
    <lineage>
        <taxon>Bacteria</taxon>
        <taxon>Pseudomonadati</taxon>
        <taxon>Pseudomonadota</taxon>
        <taxon>Alphaproteobacteria</taxon>
        <taxon>Hyphomicrobiales</taxon>
        <taxon>Ahrensiaceae</taxon>
        <taxon>Roseitalea</taxon>
    </lineage>
</organism>
<sequence>MANETSMSVRFRTLFRRFTTGVAVVGVVGKDGPIGATVNSLTAVSLDPMLLLFCARNGSRTAARIQEVGAFSVNILTAEQEDVSRHYAGAPSAEIDWKWRSGSSTVKLENANAMFSCRLEKVHPAGDHIIIVGRVIAMDGPETPSTPLLYHGGSYAALPLPRSTPETFDPHDFWWTG</sequence>
<dbReference type="InterPro" id="IPR002563">
    <property type="entry name" value="Flavin_Rdtase-like_dom"/>
</dbReference>
<dbReference type="GO" id="GO:0010181">
    <property type="term" value="F:FMN binding"/>
    <property type="evidence" value="ECO:0007669"/>
    <property type="project" value="InterPro"/>
</dbReference>
<dbReference type="SMART" id="SM00903">
    <property type="entry name" value="Flavin_Reduct"/>
    <property type="match status" value="1"/>
</dbReference>
<dbReference type="KEGG" id="rpod:E0E05_16180"/>
<dbReference type="OrthoDB" id="9792858at2"/>
<name>A0A4P6V615_9HYPH</name>
<dbReference type="PANTHER" id="PTHR30466:SF1">
    <property type="entry name" value="FMN REDUCTASE (NADH) RUTF"/>
    <property type="match status" value="1"/>
</dbReference>
<proteinExistence type="predicted"/>
<evidence type="ECO:0000259" key="2">
    <source>
        <dbReference type="SMART" id="SM00903"/>
    </source>
</evidence>
<dbReference type="GO" id="GO:0042602">
    <property type="term" value="F:riboflavin reductase (NADPH) activity"/>
    <property type="evidence" value="ECO:0007669"/>
    <property type="project" value="TreeGrafter"/>
</dbReference>
<accession>A0A4P6V615</accession>
<protein>
    <submittedName>
        <fullName evidence="3">Flavin reductase</fullName>
    </submittedName>
</protein>
<dbReference type="GO" id="GO:0006208">
    <property type="term" value="P:pyrimidine nucleobase catabolic process"/>
    <property type="evidence" value="ECO:0007669"/>
    <property type="project" value="TreeGrafter"/>
</dbReference>
<dbReference type="Gene3D" id="2.30.110.10">
    <property type="entry name" value="Electron Transport, Fmn-binding Protein, Chain A"/>
    <property type="match status" value="1"/>
</dbReference>
<dbReference type="InterPro" id="IPR050268">
    <property type="entry name" value="NADH-dep_flavin_reductase"/>
</dbReference>
<dbReference type="Proteomes" id="UP000293719">
    <property type="component" value="Chromosome"/>
</dbReference>
<keyword evidence="4" id="KW-1185">Reference proteome</keyword>
<dbReference type="Pfam" id="PF01613">
    <property type="entry name" value="Flavin_Reduct"/>
    <property type="match status" value="1"/>
</dbReference>
<feature type="domain" description="Flavin reductase like" evidence="2">
    <location>
        <begin position="15"/>
        <end position="157"/>
    </location>
</feature>
<dbReference type="PANTHER" id="PTHR30466">
    <property type="entry name" value="FLAVIN REDUCTASE"/>
    <property type="match status" value="1"/>
</dbReference>
<dbReference type="RefSeq" id="WP_131617634.1">
    <property type="nucleotide sequence ID" value="NZ_CP036532.1"/>
</dbReference>
<gene>
    <name evidence="3" type="ORF">E0E05_16180</name>
</gene>
<dbReference type="InterPro" id="IPR012349">
    <property type="entry name" value="Split_barrel_FMN-bd"/>
</dbReference>
<reference evidence="3 4" key="1">
    <citation type="journal article" date="2017" name="Int. J. Syst. Evol. Microbiol.">
        <title>Roseitalea porphyridii gen. nov., sp. nov., isolated from a red alga, and reclassification of Hoeflea suaedae Chung et al. 2013 as Pseudohoeflea suaedae gen. nov., comb. nov.</title>
        <authorList>
            <person name="Hyeon J.W."/>
            <person name="Jeong S.E."/>
            <person name="Baek K."/>
            <person name="Jeon C.O."/>
        </authorList>
    </citation>
    <scope>NUCLEOTIDE SEQUENCE [LARGE SCALE GENOMIC DNA]</scope>
    <source>
        <strain evidence="3 4">MA7-20</strain>
    </source>
</reference>
<evidence type="ECO:0000313" key="3">
    <source>
        <dbReference type="EMBL" id="QBK31990.1"/>
    </source>
</evidence>
<evidence type="ECO:0000313" key="4">
    <source>
        <dbReference type="Proteomes" id="UP000293719"/>
    </source>
</evidence>